<keyword evidence="3" id="KW-0347">Helicase</keyword>
<dbReference type="InterPro" id="IPR027417">
    <property type="entry name" value="P-loop_NTPase"/>
</dbReference>
<feature type="region of interest" description="Disordered" evidence="5">
    <location>
        <begin position="1"/>
        <end position="61"/>
    </location>
</feature>
<reference evidence="7" key="3">
    <citation type="submission" date="2025-09" db="UniProtKB">
        <authorList>
            <consortium name="Ensembl"/>
        </authorList>
    </citation>
    <scope>IDENTIFICATION</scope>
</reference>
<gene>
    <name evidence="7" type="primary">DDX54</name>
</gene>
<dbReference type="GO" id="GO:0016787">
    <property type="term" value="F:hydrolase activity"/>
    <property type="evidence" value="ECO:0007669"/>
    <property type="project" value="UniProtKB-KW"/>
</dbReference>
<sequence>MAQRKKKLTKKKRHTANREPEAESDGDFELAAEVKDDDSPGRKLPRFPASSDCLSDVEPDTRELVRAQNKKKKKSGGFQSMGKSLPVYVDIIRRLPDTRQTLLFSATLPKLLVEFARAGLTEPVLIRLDVDSKLSDQIKLSFFHLRVDDKSAMLLYLLRNVVKPQEQTVVFAATKHHVEYLKELLSSEGVDCAYIYSALDQTARKINIGKFVHRKAMVLIVTDVAARGIDIPLLDNVINYNFPAKAKLFLHRVGRVGRAGRSGTAYSLICPDEMAFVYDLHLFLGRPVQFATPDHTQDSDGVFGRVPQSILDDEGSHLITAHENSLDLQNLHRVSENAYKQYLKSRPNPSAESIRRVKSTDLSSMAVHPLLGSGLEKMELERLQIVDAIKGYKSKSTIFEINSNSKTPASEVMRAKRSKDTGLVDKFNKQRQDLVAESLLHQPMEKQEEEEEEGSLPEVDEQ</sequence>
<keyword evidence="2" id="KW-0378">Hydrolase</keyword>
<dbReference type="FunFam" id="3.40.50.300:FF:000784">
    <property type="entry name" value="ATP-dependent RNA helicase DDX54"/>
    <property type="match status" value="1"/>
</dbReference>
<dbReference type="Gene3D" id="3.40.50.300">
    <property type="entry name" value="P-loop containing nucleotide triphosphate hydrolases"/>
    <property type="match status" value="2"/>
</dbReference>
<evidence type="ECO:0000256" key="1">
    <source>
        <dbReference type="ARBA" id="ARBA00022741"/>
    </source>
</evidence>
<organism evidence="7 8">
    <name type="scientific">Anabas testudineus</name>
    <name type="common">Climbing perch</name>
    <name type="synonym">Anthias testudineus</name>
    <dbReference type="NCBI Taxonomy" id="64144"/>
    <lineage>
        <taxon>Eukaryota</taxon>
        <taxon>Metazoa</taxon>
        <taxon>Chordata</taxon>
        <taxon>Craniata</taxon>
        <taxon>Vertebrata</taxon>
        <taxon>Euteleostomi</taxon>
        <taxon>Actinopterygii</taxon>
        <taxon>Neopterygii</taxon>
        <taxon>Teleostei</taxon>
        <taxon>Neoteleostei</taxon>
        <taxon>Acanthomorphata</taxon>
        <taxon>Anabantaria</taxon>
        <taxon>Anabantiformes</taxon>
        <taxon>Anabantoidei</taxon>
        <taxon>Anabantidae</taxon>
        <taxon>Anabas</taxon>
    </lineage>
</organism>
<dbReference type="PANTHER" id="PTHR47959">
    <property type="entry name" value="ATP-DEPENDENT RNA HELICASE RHLE-RELATED"/>
    <property type="match status" value="1"/>
</dbReference>
<feature type="compositionally biased region" description="Basic residues" evidence="5">
    <location>
        <begin position="1"/>
        <end position="15"/>
    </location>
</feature>
<dbReference type="GeneTree" id="ENSGT00550000075100"/>
<dbReference type="GO" id="GO:0005829">
    <property type="term" value="C:cytosol"/>
    <property type="evidence" value="ECO:0007669"/>
    <property type="project" value="TreeGrafter"/>
</dbReference>
<proteinExistence type="predicted"/>
<dbReference type="InterPro" id="IPR001650">
    <property type="entry name" value="Helicase_C-like"/>
</dbReference>
<reference evidence="7" key="1">
    <citation type="submission" date="2021-04" db="EMBL/GenBank/DDBJ databases">
        <authorList>
            <consortium name="Wellcome Sanger Institute Data Sharing"/>
        </authorList>
    </citation>
    <scope>NUCLEOTIDE SEQUENCE [LARGE SCALE GENOMIC DNA]</scope>
</reference>
<dbReference type="GO" id="GO:0005524">
    <property type="term" value="F:ATP binding"/>
    <property type="evidence" value="ECO:0007669"/>
    <property type="project" value="UniProtKB-KW"/>
</dbReference>
<dbReference type="CDD" id="cd18787">
    <property type="entry name" value="SF2_C_DEAD"/>
    <property type="match status" value="1"/>
</dbReference>
<dbReference type="InterPro" id="IPR050079">
    <property type="entry name" value="DEAD_box_RNA_helicase"/>
</dbReference>
<dbReference type="PANTHER" id="PTHR47959:SF8">
    <property type="entry name" value="RNA HELICASE"/>
    <property type="match status" value="1"/>
</dbReference>
<dbReference type="GO" id="GO:0003724">
    <property type="term" value="F:RNA helicase activity"/>
    <property type="evidence" value="ECO:0007669"/>
    <property type="project" value="TreeGrafter"/>
</dbReference>
<evidence type="ECO:0000256" key="2">
    <source>
        <dbReference type="ARBA" id="ARBA00022801"/>
    </source>
</evidence>
<dbReference type="AlphaFoldDB" id="A0A7N6BV75"/>
<evidence type="ECO:0000259" key="6">
    <source>
        <dbReference type="PROSITE" id="PS51194"/>
    </source>
</evidence>
<feature type="domain" description="Helicase C-terminal" evidence="6">
    <location>
        <begin position="153"/>
        <end position="300"/>
    </location>
</feature>
<accession>A0A7N6BV75</accession>
<dbReference type="SUPFAM" id="SSF52540">
    <property type="entry name" value="P-loop containing nucleoside triphosphate hydrolases"/>
    <property type="match status" value="1"/>
</dbReference>
<evidence type="ECO:0000313" key="8">
    <source>
        <dbReference type="Proteomes" id="UP000265040"/>
    </source>
</evidence>
<feature type="compositionally biased region" description="Basic and acidic residues" evidence="5">
    <location>
        <begin position="32"/>
        <end position="41"/>
    </location>
</feature>
<dbReference type="Ensembl" id="ENSATET00000055098.2">
    <property type="protein sequence ID" value="ENSATEP00000067818.1"/>
    <property type="gene ID" value="ENSATEG00000018529.3"/>
</dbReference>
<evidence type="ECO:0000256" key="5">
    <source>
        <dbReference type="SAM" id="MobiDB-lite"/>
    </source>
</evidence>
<dbReference type="PROSITE" id="PS51194">
    <property type="entry name" value="HELICASE_CTER"/>
    <property type="match status" value="1"/>
</dbReference>
<evidence type="ECO:0000256" key="4">
    <source>
        <dbReference type="ARBA" id="ARBA00022840"/>
    </source>
</evidence>
<evidence type="ECO:0000256" key="3">
    <source>
        <dbReference type="ARBA" id="ARBA00022806"/>
    </source>
</evidence>
<keyword evidence="4" id="KW-0067">ATP-binding</keyword>
<reference evidence="7" key="2">
    <citation type="submission" date="2025-08" db="UniProtKB">
        <authorList>
            <consortium name="Ensembl"/>
        </authorList>
    </citation>
    <scope>IDENTIFICATION</scope>
</reference>
<keyword evidence="8" id="KW-1185">Reference proteome</keyword>
<name>A0A7N6BV75_ANATE</name>
<feature type="region of interest" description="Disordered" evidence="5">
    <location>
        <begin position="439"/>
        <end position="462"/>
    </location>
</feature>
<feature type="compositionally biased region" description="Acidic residues" evidence="5">
    <location>
        <begin position="447"/>
        <end position="462"/>
    </location>
</feature>
<evidence type="ECO:0000313" key="7">
    <source>
        <dbReference type="Ensembl" id="ENSATEP00000067818.1"/>
    </source>
</evidence>
<keyword evidence="1" id="KW-0547">Nucleotide-binding</keyword>
<dbReference type="Proteomes" id="UP000265040">
    <property type="component" value="Chromosome 12"/>
</dbReference>
<dbReference type="Pfam" id="PF00271">
    <property type="entry name" value="Helicase_C"/>
    <property type="match status" value="1"/>
</dbReference>
<dbReference type="SMART" id="SM00490">
    <property type="entry name" value="HELICc"/>
    <property type="match status" value="1"/>
</dbReference>
<protein>
    <recommendedName>
        <fullName evidence="6">Helicase C-terminal domain-containing protein</fullName>
    </recommendedName>
</protein>